<keyword evidence="2" id="KW-0560">Oxidoreductase</keyword>
<comment type="similarity">
    <text evidence="1">Belongs to the short-chain dehydrogenases/reductases (SDR) family.</text>
</comment>
<dbReference type="SUPFAM" id="SSF51735">
    <property type="entry name" value="NAD(P)-binding Rossmann-fold domains"/>
    <property type="match status" value="1"/>
</dbReference>
<protein>
    <submittedName>
        <fullName evidence="4">SDR family oxidoreductase</fullName>
    </submittedName>
</protein>
<organism evidence="4 5">
    <name type="scientific">Fulvimarina endophytica</name>
    <dbReference type="NCBI Taxonomy" id="2293836"/>
    <lineage>
        <taxon>Bacteria</taxon>
        <taxon>Pseudomonadati</taxon>
        <taxon>Pseudomonadota</taxon>
        <taxon>Alphaproteobacteria</taxon>
        <taxon>Hyphomicrobiales</taxon>
        <taxon>Aurantimonadaceae</taxon>
        <taxon>Fulvimarina</taxon>
    </lineage>
</organism>
<evidence type="ECO:0000313" key="5">
    <source>
        <dbReference type="Proteomes" id="UP000264310"/>
    </source>
</evidence>
<dbReference type="GO" id="GO:0016491">
    <property type="term" value="F:oxidoreductase activity"/>
    <property type="evidence" value="ECO:0007669"/>
    <property type="project" value="UniProtKB-KW"/>
</dbReference>
<sequence>MSNTTSAPRLDGKIAMITGAAKGIGFATAQKFAREGAKLSICDYDEAALKEASEMLKTSGATVESFVCDVREEAEVKTFFDETMKAYDRIDVLVANAGVIPEATIEQASSDLWDDTFAVDGKGMFLCGKFAAEIMTKQGSGSIVFLSSISAYGGQVGQAVYGPAKYVAAGLTKHFAIDLAPKGVRVNAVSPGTIDTPAVDKLSDDGIKKVVGMHPMGRMGRPEEIANGIAFLASDEASFITGADLPIDGGYLAQ</sequence>
<feature type="domain" description="Ketoreductase" evidence="3">
    <location>
        <begin position="13"/>
        <end position="192"/>
    </location>
</feature>
<evidence type="ECO:0000313" key="4">
    <source>
        <dbReference type="EMBL" id="RFC61888.1"/>
    </source>
</evidence>
<reference evidence="4 5" key="1">
    <citation type="submission" date="2018-08" db="EMBL/GenBank/DDBJ databases">
        <title>Fulvimarina sp. 85, whole genome shotgun sequence.</title>
        <authorList>
            <person name="Tuo L."/>
        </authorList>
    </citation>
    <scope>NUCLEOTIDE SEQUENCE [LARGE SCALE GENOMIC DNA]</scope>
    <source>
        <strain evidence="4 5">85</strain>
    </source>
</reference>
<dbReference type="SMART" id="SM00822">
    <property type="entry name" value="PKS_KR"/>
    <property type="match status" value="1"/>
</dbReference>
<dbReference type="Proteomes" id="UP000264310">
    <property type="component" value="Unassembled WGS sequence"/>
</dbReference>
<name>A0A371WY36_9HYPH</name>
<dbReference type="PRINTS" id="PR00081">
    <property type="entry name" value="GDHRDH"/>
</dbReference>
<dbReference type="InterPro" id="IPR057326">
    <property type="entry name" value="KR_dom"/>
</dbReference>
<proteinExistence type="inferred from homology"/>
<dbReference type="CDD" id="cd05233">
    <property type="entry name" value="SDR_c"/>
    <property type="match status" value="1"/>
</dbReference>
<gene>
    <name evidence="4" type="ORF">DYI37_18870</name>
</gene>
<dbReference type="Gene3D" id="3.40.50.720">
    <property type="entry name" value="NAD(P)-binding Rossmann-like Domain"/>
    <property type="match status" value="1"/>
</dbReference>
<dbReference type="Pfam" id="PF13561">
    <property type="entry name" value="adh_short_C2"/>
    <property type="match status" value="1"/>
</dbReference>
<evidence type="ECO:0000259" key="3">
    <source>
        <dbReference type="SMART" id="SM00822"/>
    </source>
</evidence>
<comment type="caution">
    <text evidence="4">The sequence shown here is derived from an EMBL/GenBank/DDBJ whole genome shotgun (WGS) entry which is preliminary data.</text>
</comment>
<evidence type="ECO:0000256" key="2">
    <source>
        <dbReference type="ARBA" id="ARBA00023002"/>
    </source>
</evidence>
<dbReference type="InterPro" id="IPR002347">
    <property type="entry name" value="SDR_fam"/>
</dbReference>
<dbReference type="PANTHER" id="PTHR43477:SF1">
    <property type="entry name" value="DIHYDROANTICAPSIN 7-DEHYDROGENASE"/>
    <property type="match status" value="1"/>
</dbReference>
<dbReference type="FunFam" id="3.40.50.720:FF:000084">
    <property type="entry name" value="Short-chain dehydrogenase reductase"/>
    <property type="match status" value="1"/>
</dbReference>
<dbReference type="EMBL" id="QURL01000012">
    <property type="protein sequence ID" value="RFC61888.1"/>
    <property type="molecule type" value="Genomic_DNA"/>
</dbReference>
<dbReference type="InterPro" id="IPR036291">
    <property type="entry name" value="NAD(P)-bd_dom_sf"/>
</dbReference>
<dbReference type="PRINTS" id="PR00080">
    <property type="entry name" value="SDRFAMILY"/>
</dbReference>
<dbReference type="AlphaFoldDB" id="A0A371WY36"/>
<keyword evidence="5" id="KW-1185">Reference proteome</keyword>
<evidence type="ECO:0000256" key="1">
    <source>
        <dbReference type="ARBA" id="ARBA00006484"/>
    </source>
</evidence>
<accession>A0A371WY36</accession>
<dbReference type="InterPro" id="IPR051122">
    <property type="entry name" value="SDR_DHRS6-like"/>
</dbReference>
<dbReference type="RefSeq" id="WP_116684831.1">
    <property type="nucleotide sequence ID" value="NZ_QURL01000012.1"/>
</dbReference>
<dbReference type="OrthoDB" id="9803333at2"/>
<dbReference type="PANTHER" id="PTHR43477">
    <property type="entry name" value="DIHYDROANTICAPSIN 7-DEHYDROGENASE"/>
    <property type="match status" value="1"/>
</dbReference>